<keyword evidence="1 4" id="KW-0479">Metal-binding</keyword>
<evidence type="ECO:0000313" key="8">
    <source>
        <dbReference type="EMBL" id="KAJ3222187.1"/>
    </source>
</evidence>
<comment type="cofactor">
    <cofactor evidence="5">
        <name>a divalent metal cation</name>
        <dbReference type="ChEBI" id="CHEBI:60240"/>
    </cofactor>
    <text evidence="5">Binds 2 divalent metal cations per subunit. Site 1 may preferentially bind zinc ions, while site 2 has a preference for magnesium and/or manganese ions.</text>
</comment>
<accession>A0AAD5U2T7</accession>
<dbReference type="GO" id="GO:0004114">
    <property type="term" value="F:3',5'-cyclic-nucleotide phosphodiesterase activity"/>
    <property type="evidence" value="ECO:0007669"/>
    <property type="project" value="InterPro"/>
</dbReference>
<feature type="compositionally biased region" description="Low complexity" evidence="6">
    <location>
        <begin position="418"/>
        <end position="434"/>
    </location>
</feature>
<feature type="binding site" evidence="4">
    <location>
        <position position="85"/>
    </location>
    <ligand>
        <name>Zn(2+)</name>
        <dbReference type="ChEBI" id="CHEBI:29105"/>
        <label>1</label>
    </ligand>
</feature>
<dbReference type="InterPro" id="IPR023088">
    <property type="entry name" value="PDEase"/>
</dbReference>
<keyword evidence="9" id="KW-1185">Reference proteome</keyword>
<feature type="binding site" evidence="4">
    <location>
        <position position="123"/>
    </location>
    <ligand>
        <name>Zn(2+)</name>
        <dbReference type="ChEBI" id="CHEBI:29105"/>
        <label>1</label>
    </ligand>
</feature>
<evidence type="ECO:0000256" key="1">
    <source>
        <dbReference type="ARBA" id="ARBA00022723"/>
    </source>
</evidence>
<dbReference type="SUPFAM" id="SSF109604">
    <property type="entry name" value="HD-domain/PDEase-like"/>
    <property type="match status" value="1"/>
</dbReference>
<evidence type="ECO:0000313" key="9">
    <source>
        <dbReference type="Proteomes" id="UP001211065"/>
    </source>
</evidence>
<dbReference type="PANTHER" id="PTHR11347">
    <property type="entry name" value="CYCLIC NUCLEOTIDE PHOSPHODIESTERASE"/>
    <property type="match status" value="1"/>
</dbReference>
<protein>
    <recommendedName>
        <fullName evidence="5">Phosphodiesterase</fullName>
        <ecNumber evidence="5">3.1.4.-</ecNumber>
    </recommendedName>
</protein>
<proteinExistence type="inferred from homology"/>
<dbReference type="InterPro" id="IPR023174">
    <property type="entry name" value="PDEase_CS"/>
</dbReference>
<evidence type="ECO:0000256" key="6">
    <source>
        <dbReference type="SAM" id="MobiDB-lite"/>
    </source>
</evidence>
<keyword evidence="2 5" id="KW-0378">Hydrolase</keyword>
<dbReference type="PROSITE" id="PS00126">
    <property type="entry name" value="PDEASE_I_1"/>
    <property type="match status" value="1"/>
</dbReference>
<dbReference type="Gene3D" id="1.10.1300.10">
    <property type="entry name" value="3'5'-cyclic nucleotide phosphodiesterase, catalytic domain"/>
    <property type="match status" value="1"/>
</dbReference>
<evidence type="ECO:0000256" key="3">
    <source>
        <dbReference type="PIRSR" id="PIRSR623088-1"/>
    </source>
</evidence>
<dbReference type="Proteomes" id="UP001211065">
    <property type="component" value="Unassembled WGS sequence"/>
</dbReference>
<evidence type="ECO:0000256" key="4">
    <source>
        <dbReference type="PIRSR" id="PIRSR623088-3"/>
    </source>
</evidence>
<dbReference type="PRINTS" id="PR00387">
    <property type="entry name" value="PDIESTERASE1"/>
</dbReference>
<feature type="binding site" evidence="4">
    <location>
        <position position="301"/>
    </location>
    <ligand>
        <name>Zn(2+)</name>
        <dbReference type="ChEBI" id="CHEBI:29105"/>
        <label>1</label>
    </ligand>
</feature>
<evidence type="ECO:0000259" key="7">
    <source>
        <dbReference type="PROSITE" id="PS51845"/>
    </source>
</evidence>
<feature type="active site" description="Proton donor" evidence="3">
    <location>
        <position position="81"/>
    </location>
</feature>
<dbReference type="Pfam" id="PF00233">
    <property type="entry name" value="PDEase_I"/>
    <property type="match status" value="1"/>
</dbReference>
<dbReference type="EMBL" id="JADGJW010000187">
    <property type="protein sequence ID" value="KAJ3222187.1"/>
    <property type="molecule type" value="Genomic_DNA"/>
</dbReference>
<dbReference type="InterPro" id="IPR036971">
    <property type="entry name" value="PDEase_catalytic_dom_sf"/>
</dbReference>
<evidence type="ECO:0000256" key="2">
    <source>
        <dbReference type="ARBA" id="ARBA00022801"/>
    </source>
</evidence>
<sequence>MSFTVKQRSIINQTMNQFLNGSLTGALGMHFNVWDWNLYQLYGIILATFVKLGLVKDDLTLQMLLDFVIDVKKGYPDNPYHSFLHAVDVEYMMYYILIDLNVKDKVGFSTLECTSLLISALTHDIKHPGKNNLFQVNAQTELAKKYCNESVLEAYSCDILDELLSKHKFLNRLDFGILPDLVDQSGNKLDKICFLKETMREAIINTDMCYHFLLLEQLNIFDNNSSTCNNNNDTDDSTISSLHKQIDSNNSCIKEKKLVKCNNKLDASTKSKFLAEKNCIIIPKKLRERRKMVNILLHAADISNAARPFKICKKWSDMIVEEFFLQGECELRLNLPVSPSMDSTKTNQIKIAIQFEDLIARPFFEALSSVLIPLECYLETLISNRVEWLELLHFKKDKEKNDVNKHVDTEKFDFVDQNLPSSSNNANNSGNKSSEGFNLGRRLSTAAGTIEIPANNIFGQRSPNVRYKRHSFSHSSETSANRLNFSNTANILEDYHGVRNSRIVDEDEVMEEVKI</sequence>
<feature type="domain" description="PDEase" evidence="7">
    <location>
        <begin position="1"/>
        <end position="395"/>
    </location>
</feature>
<dbReference type="AlphaFoldDB" id="A0AAD5U2T7"/>
<feature type="region of interest" description="Disordered" evidence="6">
    <location>
        <begin position="416"/>
        <end position="437"/>
    </location>
</feature>
<dbReference type="InterPro" id="IPR002073">
    <property type="entry name" value="PDEase_catalytic_dom"/>
</dbReference>
<name>A0AAD5U2T7_9FUNG</name>
<dbReference type="EC" id="3.1.4.-" evidence="5"/>
<feature type="binding site" evidence="4">
    <location>
        <position position="124"/>
    </location>
    <ligand>
        <name>Zn(2+)</name>
        <dbReference type="ChEBI" id="CHEBI:29105"/>
        <label>1</label>
    </ligand>
</feature>
<feature type="binding site" evidence="4">
    <location>
        <position position="124"/>
    </location>
    <ligand>
        <name>Zn(2+)</name>
        <dbReference type="ChEBI" id="CHEBI:29105"/>
        <label>2</label>
    </ligand>
</feature>
<dbReference type="GO" id="GO:0046872">
    <property type="term" value="F:metal ion binding"/>
    <property type="evidence" value="ECO:0007669"/>
    <property type="project" value="UniProtKB-KW"/>
</dbReference>
<evidence type="ECO:0000256" key="5">
    <source>
        <dbReference type="RuleBase" id="RU363067"/>
    </source>
</evidence>
<reference evidence="8" key="1">
    <citation type="submission" date="2020-05" db="EMBL/GenBank/DDBJ databases">
        <title>Phylogenomic resolution of chytrid fungi.</title>
        <authorList>
            <person name="Stajich J.E."/>
            <person name="Amses K."/>
            <person name="Simmons R."/>
            <person name="Seto K."/>
            <person name="Myers J."/>
            <person name="Bonds A."/>
            <person name="Quandt C.A."/>
            <person name="Barry K."/>
            <person name="Liu P."/>
            <person name="Grigoriev I."/>
            <person name="Longcore J.E."/>
            <person name="James T.Y."/>
        </authorList>
    </citation>
    <scope>NUCLEOTIDE SEQUENCE</scope>
    <source>
        <strain evidence="8">JEL0476</strain>
    </source>
</reference>
<comment type="similarity">
    <text evidence="5">Belongs to the cyclic nucleotide phosphodiesterase family.</text>
</comment>
<organism evidence="8 9">
    <name type="scientific">Clydaea vesicula</name>
    <dbReference type="NCBI Taxonomy" id="447962"/>
    <lineage>
        <taxon>Eukaryota</taxon>
        <taxon>Fungi</taxon>
        <taxon>Fungi incertae sedis</taxon>
        <taxon>Chytridiomycota</taxon>
        <taxon>Chytridiomycota incertae sedis</taxon>
        <taxon>Chytridiomycetes</taxon>
        <taxon>Lobulomycetales</taxon>
        <taxon>Lobulomycetaceae</taxon>
        <taxon>Clydaea</taxon>
    </lineage>
</organism>
<dbReference type="GO" id="GO:0007165">
    <property type="term" value="P:signal transduction"/>
    <property type="evidence" value="ECO:0007669"/>
    <property type="project" value="InterPro"/>
</dbReference>
<dbReference type="PROSITE" id="PS51845">
    <property type="entry name" value="PDEASE_I_2"/>
    <property type="match status" value="1"/>
</dbReference>
<gene>
    <name evidence="8" type="primary">PDE9A_1</name>
    <name evidence="8" type="ORF">HK099_002586</name>
</gene>
<comment type="caution">
    <text evidence="8">The sequence shown here is derived from an EMBL/GenBank/DDBJ whole genome shotgun (WGS) entry which is preliminary data.</text>
</comment>